<organism evidence="1">
    <name type="scientific">marine sediment metagenome</name>
    <dbReference type="NCBI Taxonomy" id="412755"/>
    <lineage>
        <taxon>unclassified sequences</taxon>
        <taxon>metagenomes</taxon>
        <taxon>ecological metagenomes</taxon>
    </lineage>
</organism>
<evidence type="ECO:0000313" key="1">
    <source>
        <dbReference type="EMBL" id="GAI46815.1"/>
    </source>
</evidence>
<dbReference type="AlphaFoldDB" id="X1Q6V9"/>
<gene>
    <name evidence="1" type="ORF">S06H3_62105</name>
</gene>
<protein>
    <submittedName>
        <fullName evidence="1">Uncharacterized protein</fullName>
    </submittedName>
</protein>
<proteinExistence type="predicted"/>
<comment type="caution">
    <text evidence="1">The sequence shown here is derived from an EMBL/GenBank/DDBJ whole genome shotgun (WGS) entry which is preliminary data.</text>
</comment>
<dbReference type="EMBL" id="BARV01040861">
    <property type="protein sequence ID" value="GAI46815.1"/>
    <property type="molecule type" value="Genomic_DNA"/>
</dbReference>
<reference evidence="1" key="1">
    <citation type="journal article" date="2014" name="Front. Microbiol.">
        <title>High frequency of phylogenetically diverse reductive dehalogenase-homologous genes in deep subseafloor sedimentary metagenomes.</title>
        <authorList>
            <person name="Kawai M."/>
            <person name="Futagami T."/>
            <person name="Toyoda A."/>
            <person name="Takaki Y."/>
            <person name="Nishi S."/>
            <person name="Hori S."/>
            <person name="Arai W."/>
            <person name="Tsubouchi T."/>
            <person name="Morono Y."/>
            <person name="Uchiyama I."/>
            <person name="Ito T."/>
            <person name="Fujiyama A."/>
            <person name="Inagaki F."/>
            <person name="Takami H."/>
        </authorList>
    </citation>
    <scope>NUCLEOTIDE SEQUENCE</scope>
    <source>
        <strain evidence="1">Expedition CK06-06</strain>
    </source>
</reference>
<sequence length="68" mass="8238">MDAIQLFSRHNLLEGSHIWVSFYLDEIVAIRDIDWTKLMRYFSIPEDIKNIDFTKIKFDKQTRLLKYG</sequence>
<name>X1Q6V9_9ZZZZ</name>
<accession>X1Q6V9</accession>
<feature type="non-terminal residue" evidence="1">
    <location>
        <position position="68"/>
    </location>
</feature>